<evidence type="ECO:0000259" key="2">
    <source>
        <dbReference type="Pfam" id="PF00501"/>
    </source>
</evidence>
<gene>
    <name evidence="4" type="ORF">JAV76_09540</name>
</gene>
<dbReference type="PANTHER" id="PTHR45527">
    <property type="entry name" value="NONRIBOSOMAL PEPTIDE SYNTHETASE"/>
    <property type="match status" value="1"/>
</dbReference>
<evidence type="ECO:0000313" key="4">
    <source>
        <dbReference type="EMBL" id="MBI9115251.1"/>
    </source>
</evidence>
<dbReference type="InterPro" id="IPR045851">
    <property type="entry name" value="AMP-bd_C_sf"/>
</dbReference>
<feature type="domain" description="AMP-dependent synthetase/ligase" evidence="2">
    <location>
        <begin position="35"/>
        <end position="366"/>
    </location>
</feature>
<dbReference type="AlphaFoldDB" id="A0A934ICC4"/>
<evidence type="ECO:0000313" key="5">
    <source>
        <dbReference type="Proteomes" id="UP000602087"/>
    </source>
</evidence>
<dbReference type="GO" id="GO:0043041">
    <property type="term" value="P:amino acid activation for nonribosomal peptide biosynthetic process"/>
    <property type="evidence" value="ECO:0007669"/>
    <property type="project" value="TreeGrafter"/>
</dbReference>
<dbReference type="SUPFAM" id="SSF56801">
    <property type="entry name" value="Acetyl-CoA synthetase-like"/>
    <property type="match status" value="1"/>
</dbReference>
<reference evidence="4" key="1">
    <citation type="submission" date="2020-12" db="EMBL/GenBank/DDBJ databases">
        <title>Sanguibacter suaedae sp. nov., isolated from Suaeda aralocaspica.</title>
        <authorList>
            <person name="Ma Q."/>
        </authorList>
    </citation>
    <scope>NUCLEOTIDE SEQUENCE</scope>
    <source>
        <strain evidence="4">YZGR15</strain>
    </source>
</reference>
<dbReference type="RefSeq" id="WP_198733822.1">
    <property type="nucleotide sequence ID" value="NZ_JAEINH010000007.1"/>
</dbReference>
<dbReference type="Pfam" id="PF00501">
    <property type="entry name" value="AMP-binding"/>
    <property type="match status" value="1"/>
</dbReference>
<protein>
    <submittedName>
        <fullName evidence="4">AMP-binding protein</fullName>
    </submittedName>
</protein>
<dbReference type="EMBL" id="JAEINH010000007">
    <property type="protein sequence ID" value="MBI9115251.1"/>
    <property type="molecule type" value="Genomic_DNA"/>
</dbReference>
<dbReference type="PANTHER" id="PTHR45527:SF1">
    <property type="entry name" value="FATTY ACID SYNTHASE"/>
    <property type="match status" value="1"/>
</dbReference>
<feature type="compositionally biased region" description="Basic residues" evidence="1">
    <location>
        <begin position="516"/>
        <end position="525"/>
    </location>
</feature>
<name>A0A934ICC4_9MICO</name>
<dbReference type="Gene3D" id="3.40.50.12780">
    <property type="entry name" value="N-terminal domain of ligase-like"/>
    <property type="match status" value="1"/>
</dbReference>
<dbReference type="GO" id="GO:0044550">
    <property type="term" value="P:secondary metabolite biosynthetic process"/>
    <property type="evidence" value="ECO:0007669"/>
    <property type="project" value="TreeGrafter"/>
</dbReference>
<feature type="region of interest" description="Disordered" evidence="1">
    <location>
        <begin position="134"/>
        <end position="165"/>
    </location>
</feature>
<proteinExistence type="predicted"/>
<keyword evidence="5" id="KW-1185">Reference proteome</keyword>
<feature type="compositionally biased region" description="Low complexity" evidence="1">
    <location>
        <begin position="152"/>
        <end position="165"/>
    </location>
</feature>
<dbReference type="Proteomes" id="UP000602087">
    <property type="component" value="Unassembled WGS sequence"/>
</dbReference>
<dbReference type="GO" id="GO:0031177">
    <property type="term" value="F:phosphopantetheine binding"/>
    <property type="evidence" value="ECO:0007669"/>
    <property type="project" value="TreeGrafter"/>
</dbReference>
<organism evidence="4 5">
    <name type="scientific">Sanguibacter suaedae</name>
    <dbReference type="NCBI Taxonomy" id="2795737"/>
    <lineage>
        <taxon>Bacteria</taxon>
        <taxon>Bacillati</taxon>
        <taxon>Actinomycetota</taxon>
        <taxon>Actinomycetes</taxon>
        <taxon>Micrococcales</taxon>
        <taxon>Sanguibacteraceae</taxon>
        <taxon>Sanguibacter</taxon>
    </lineage>
</organism>
<evidence type="ECO:0000256" key="1">
    <source>
        <dbReference type="SAM" id="MobiDB-lite"/>
    </source>
</evidence>
<feature type="domain" description="AMP-binding enzyme C-terminal" evidence="3">
    <location>
        <begin position="424"/>
        <end position="499"/>
    </location>
</feature>
<comment type="caution">
    <text evidence="4">The sequence shown here is derived from an EMBL/GenBank/DDBJ whole genome shotgun (WGS) entry which is preliminary data.</text>
</comment>
<sequence length="525" mass="56052">MTIDEMPATITAAAVVTDRADRTDLAVDSLAGRIQAHASLTPDAPAVVDGTRTTSYAELLAVATGSVAALPGCTDDRVAVVVHKTTATVALVLGCLVARRPVLLLAPTMLPERRDAVLRDAGILHLVDDPERLATPGIPATSSGPDRAQGPASGTDDALLLTTSGTTGTPKVVPLGRTAIDRFVLWAGEELALGPGTTVLSLAPLNFDISLLDVWATLAAGGRAVLVPPTRAVRGRVVLDLLESERAEVVQAVPTFFRLMIDAAAGRQVPGVREVVLTGEPVDHATVAGVRRVFPSARVRNVYGMTETNDSLMHVLTGDEPTDRPVPVGHPLPGVDVLVHTEDGGYAPFGDGELLVRTPFQADRYLGDRGSAERFVTVWTSRGSREYVRTGDLVRRRPGEPAVLVGRVDRRVKVRGIAVDLADVELVLEEHPMVTAAAVVAETDDLEGHRLAGVVRRSPGSDLDLVTLRRYCTSRLPTGSTLPELHLTDEPFPLTITGKTDRPRTLRAARQEHERTRHGHHAHHL</sequence>
<feature type="compositionally biased region" description="Basic and acidic residues" evidence="1">
    <location>
        <begin position="499"/>
        <end position="515"/>
    </location>
</feature>
<dbReference type="InterPro" id="IPR020845">
    <property type="entry name" value="AMP-binding_CS"/>
</dbReference>
<dbReference type="InterPro" id="IPR000873">
    <property type="entry name" value="AMP-dep_synth/lig_dom"/>
</dbReference>
<dbReference type="GO" id="GO:0005737">
    <property type="term" value="C:cytoplasm"/>
    <property type="evidence" value="ECO:0007669"/>
    <property type="project" value="TreeGrafter"/>
</dbReference>
<dbReference type="InterPro" id="IPR042099">
    <property type="entry name" value="ANL_N_sf"/>
</dbReference>
<feature type="region of interest" description="Disordered" evidence="1">
    <location>
        <begin position="493"/>
        <end position="525"/>
    </location>
</feature>
<dbReference type="Gene3D" id="3.30.300.30">
    <property type="match status" value="1"/>
</dbReference>
<dbReference type="Pfam" id="PF13193">
    <property type="entry name" value="AMP-binding_C"/>
    <property type="match status" value="1"/>
</dbReference>
<evidence type="ECO:0000259" key="3">
    <source>
        <dbReference type="Pfam" id="PF13193"/>
    </source>
</evidence>
<dbReference type="PROSITE" id="PS00455">
    <property type="entry name" value="AMP_BINDING"/>
    <property type="match status" value="1"/>
</dbReference>
<dbReference type="InterPro" id="IPR025110">
    <property type="entry name" value="AMP-bd_C"/>
</dbReference>
<accession>A0A934ICC4</accession>